<dbReference type="GO" id="GO:0008360">
    <property type="term" value="P:regulation of cell shape"/>
    <property type="evidence" value="ECO:0007669"/>
    <property type="project" value="UniProtKB-UniRule"/>
</dbReference>
<dbReference type="PROSITE" id="PS52029">
    <property type="entry name" value="LD_TPASE"/>
    <property type="match status" value="1"/>
</dbReference>
<dbReference type="EMBL" id="LR134148">
    <property type="protein sequence ID" value="VEA41904.1"/>
    <property type="molecule type" value="Genomic_DNA"/>
</dbReference>
<evidence type="ECO:0000313" key="3">
    <source>
        <dbReference type="EMBL" id="VEA41904.1"/>
    </source>
</evidence>
<organism evidence="3 4">
    <name type="scientific">Salmonella enterica I</name>
    <dbReference type="NCBI Taxonomy" id="59201"/>
    <lineage>
        <taxon>Bacteria</taxon>
        <taxon>Pseudomonadati</taxon>
        <taxon>Pseudomonadota</taxon>
        <taxon>Gammaproteobacteria</taxon>
        <taxon>Enterobacterales</taxon>
        <taxon>Enterobacteriaceae</taxon>
        <taxon>Salmonella</taxon>
    </lineage>
</organism>
<sequence length="114" mass="12923">MIHGACVSVGCYAMTDSGIDEIFQFVTAALVFGQPSVQVSIYPFRMTDANMQRHKYSYYKDFWAQLKPGYDYFEQTHKPPTVSIVDGRYVVSKPLSHEVVQPQLASNYTLSEAK</sequence>
<evidence type="ECO:0000256" key="1">
    <source>
        <dbReference type="PROSITE-ProRule" id="PRU01373"/>
    </source>
</evidence>
<evidence type="ECO:0000313" key="4">
    <source>
        <dbReference type="Proteomes" id="UP000273655"/>
    </source>
</evidence>
<evidence type="ECO:0000259" key="2">
    <source>
        <dbReference type="PROSITE" id="PS52029"/>
    </source>
</evidence>
<comment type="pathway">
    <text evidence="1">Cell wall biogenesis; peptidoglycan biosynthesis.</text>
</comment>
<feature type="active site" description="Proton donor/acceptor" evidence="1">
    <location>
        <position position="3"/>
    </location>
</feature>
<proteinExistence type="predicted"/>
<dbReference type="GO" id="GO:0016740">
    <property type="term" value="F:transferase activity"/>
    <property type="evidence" value="ECO:0007669"/>
    <property type="project" value="InterPro"/>
</dbReference>
<dbReference type="AlphaFoldDB" id="A0A3S4J9B6"/>
<keyword evidence="1" id="KW-0133">Cell shape</keyword>
<feature type="domain" description="L,D-TPase catalytic" evidence="2">
    <location>
        <begin position="1"/>
        <end position="42"/>
    </location>
</feature>
<protein>
    <submittedName>
        <fullName evidence="3">Transpeptidase</fullName>
    </submittedName>
</protein>
<dbReference type="GO" id="GO:0009252">
    <property type="term" value="P:peptidoglycan biosynthetic process"/>
    <property type="evidence" value="ECO:0007669"/>
    <property type="project" value="UniProtKB-KW"/>
</dbReference>
<name>A0A3S4J9B6_SALET</name>
<reference evidence="3 4" key="1">
    <citation type="submission" date="2018-12" db="EMBL/GenBank/DDBJ databases">
        <authorList>
            <consortium name="Pathogen Informatics"/>
        </authorList>
    </citation>
    <scope>NUCLEOTIDE SEQUENCE [LARGE SCALE GENOMIC DNA]</scope>
    <source>
        <strain evidence="3 4">NCTC8271</strain>
    </source>
</reference>
<dbReference type="InterPro" id="IPR005490">
    <property type="entry name" value="LD_TPept_cat_dom"/>
</dbReference>
<dbReference type="GO" id="GO:0071555">
    <property type="term" value="P:cell wall organization"/>
    <property type="evidence" value="ECO:0007669"/>
    <property type="project" value="UniProtKB-UniRule"/>
</dbReference>
<keyword evidence="1" id="KW-0573">Peptidoglycan synthesis</keyword>
<gene>
    <name evidence="3" type="ORF">NCTC8271_04543</name>
</gene>
<accession>A0A3S4J9B6</accession>
<keyword evidence="1" id="KW-0961">Cell wall biogenesis/degradation</keyword>
<dbReference type="Proteomes" id="UP000273655">
    <property type="component" value="Chromosome 1"/>
</dbReference>
<dbReference type="PANTHER" id="PTHR36699:SF1">
    <property type="entry name" value="L,D-TRANSPEPTIDASE YAFK-RELATED"/>
    <property type="match status" value="1"/>
</dbReference>
<dbReference type="PANTHER" id="PTHR36699">
    <property type="entry name" value="LD-TRANSPEPTIDASE"/>
    <property type="match status" value="1"/>
</dbReference>
<feature type="active site" description="Nucleophile" evidence="1">
    <location>
        <position position="11"/>
    </location>
</feature>